<evidence type="ECO:0000313" key="3">
    <source>
        <dbReference type="EMBL" id="KAH6692441.1"/>
    </source>
</evidence>
<dbReference type="Gene3D" id="3.40.50.1110">
    <property type="entry name" value="SGNH hydrolase"/>
    <property type="match status" value="1"/>
</dbReference>
<dbReference type="PANTHER" id="PTHR43695">
    <property type="entry name" value="PUTATIVE (AFU_ORTHOLOGUE AFUA_2G17250)-RELATED"/>
    <property type="match status" value="1"/>
</dbReference>
<dbReference type="OrthoDB" id="5041285at2759"/>
<sequence>MKSSQILSAALLPAVALAAPACPHNCPTKPAAFFLAGDSTTAVQSAGGGGWGDGFLSFLVPPAFGTNYGRNGRTTVDFVSGGHWDLVKAAVTNATSTHDVYVTIQFGHNDQKPAKNITLDDYQANLQRLAGEIEALGATPILVTPLTRRNFIADHQTDDSLHNERIRTLAAAEAAGTRSIDLYRTSKAFVEAIGEAASHQYNLVEGDNTHLNVEGSRVFGTLVADLITEKDACLRAWIDQDEALSKEIWAAIGDLS</sequence>
<dbReference type="Proteomes" id="UP000770015">
    <property type="component" value="Unassembled WGS sequence"/>
</dbReference>
<keyword evidence="3" id="KW-0378">Hydrolase</keyword>
<keyword evidence="4" id="KW-1185">Reference proteome</keyword>
<dbReference type="InterPro" id="IPR013830">
    <property type="entry name" value="SGNH_hydro"/>
</dbReference>
<comment type="caution">
    <text evidence="3">The sequence shown here is derived from an EMBL/GenBank/DDBJ whole genome shotgun (WGS) entry which is preliminary data.</text>
</comment>
<gene>
    <name evidence="3" type="ORF">F5X68DRAFT_200922</name>
</gene>
<dbReference type="Pfam" id="PF13472">
    <property type="entry name" value="Lipase_GDSL_2"/>
    <property type="match status" value="1"/>
</dbReference>
<feature type="chain" id="PRO_5040399519" evidence="1">
    <location>
        <begin position="19"/>
        <end position="256"/>
    </location>
</feature>
<reference evidence="3" key="1">
    <citation type="journal article" date="2021" name="Nat. Commun.">
        <title>Genetic determinants of endophytism in the Arabidopsis root mycobiome.</title>
        <authorList>
            <person name="Mesny F."/>
            <person name="Miyauchi S."/>
            <person name="Thiergart T."/>
            <person name="Pickel B."/>
            <person name="Atanasova L."/>
            <person name="Karlsson M."/>
            <person name="Huettel B."/>
            <person name="Barry K.W."/>
            <person name="Haridas S."/>
            <person name="Chen C."/>
            <person name="Bauer D."/>
            <person name="Andreopoulos W."/>
            <person name="Pangilinan J."/>
            <person name="LaButti K."/>
            <person name="Riley R."/>
            <person name="Lipzen A."/>
            <person name="Clum A."/>
            <person name="Drula E."/>
            <person name="Henrissat B."/>
            <person name="Kohler A."/>
            <person name="Grigoriev I.V."/>
            <person name="Martin F.M."/>
            <person name="Hacquard S."/>
        </authorList>
    </citation>
    <scope>NUCLEOTIDE SEQUENCE</scope>
    <source>
        <strain evidence="3">MPI-SDFR-AT-0117</strain>
    </source>
</reference>
<dbReference type="PANTHER" id="PTHR43695:SF2">
    <property type="entry name" value="PUTATIVE (AFU_ORTHOLOGUE AFUA_2G17250)-RELATED"/>
    <property type="match status" value="1"/>
</dbReference>
<organism evidence="3 4">
    <name type="scientific">Plectosphaerella plurivora</name>
    <dbReference type="NCBI Taxonomy" id="936078"/>
    <lineage>
        <taxon>Eukaryota</taxon>
        <taxon>Fungi</taxon>
        <taxon>Dikarya</taxon>
        <taxon>Ascomycota</taxon>
        <taxon>Pezizomycotina</taxon>
        <taxon>Sordariomycetes</taxon>
        <taxon>Hypocreomycetidae</taxon>
        <taxon>Glomerellales</taxon>
        <taxon>Plectosphaerellaceae</taxon>
        <taxon>Plectosphaerella</taxon>
    </lineage>
</organism>
<name>A0A9P8VJS1_9PEZI</name>
<feature type="signal peptide" evidence="1">
    <location>
        <begin position="1"/>
        <end position="18"/>
    </location>
</feature>
<evidence type="ECO:0000259" key="2">
    <source>
        <dbReference type="Pfam" id="PF13472"/>
    </source>
</evidence>
<dbReference type="InterPro" id="IPR037459">
    <property type="entry name" value="RhgT-like"/>
</dbReference>
<dbReference type="InterPro" id="IPR036514">
    <property type="entry name" value="SGNH_hydro_sf"/>
</dbReference>
<dbReference type="GO" id="GO:0016787">
    <property type="term" value="F:hydrolase activity"/>
    <property type="evidence" value="ECO:0007669"/>
    <property type="project" value="UniProtKB-KW"/>
</dbReference>
<dbReference type="SUPFAM" id="SSF52266">
    <property type="entry name" value="SGNH hydrolase"/>
    <property type="match status" value="1"/>
</dbReference>
<keyword evidence="1" id="KW-0732">Signal</keyword>
<accession>A0A9P8VJS1</accession>
<evidence type="ECO:0000256" key="1">
    <source>
        <dbReference type="SAM" id="SignalP"/>
    </source>
</evidence>
<protein>
    <submittedName>
        <fullName evidence="3">SGNH hydrolase-type esterase domain-containing protein</fullName>
    </submittedName>
</protein>
<dbReference type="EMBL" id="JAGSXJ010000004">
    <property type="protein sequence ID" value="KAH6692441.1"/>
    <property type="molecule type" value="Genomic_DNA"/>
</dbReference>
<feature type="domain" description="SGNH hydrolase-type esterase" evidence="2">
    <location>
        <begin position="36"/>
        <end position="217"/>
    </location>
</feature>
<proteinExistence type="predicted"/>
<evidence type="ECO:0000313" key="4">
    <source>
        <dbReference type="Proteomes" id="UP000770015"/>
    </source>
</evidence>
<dbReference type="AlphaFoldDB" id="A0A9P8VJS1"/>